<reference evidence="9" key="1">
    <citation type="submission" date="2025-08" db="UniProtKB">
        <authorList>
            <consortium name="RefSeq"/>
        </authorList>
    </citation>
    <scope>IDENTIFICATION</scope>
</reference>
<keyword evidence="3 6" id="KW-0378">Hydrolase</keyword>
<dbReference type="SMART" id="SM00020">
    <property type="entry name" value="Tryp_SPc"/>
    <property type="match status" value="1"/>
</dbReference>
<keyword evidence="8" id="KW-1185">Reference proteome</keyword>
<dbReference type="OrthoDB" id="93664at2759"/>
<dbReference type="RefSeq" id="XP_023567185.1">
    <property type="nucleotide sequence ID" value="XM_023711417.1"/>
</dbReference>
<keyword evidence="4" id="KW-1015">Disulfide bond</keyword>
<dbReference type="InterPro" id="IPR018114">
    <property type="entry name" value="TRYPSIN_HIS"/>
</dbReference>
<dbReference type="PRINTS" id="PR00722">
    <property type="entry name" value="CHYMOTRYPSIN"/>
</dbReference>
<evidence type="ECO:0000256" key="2">
    <source>
        <dbReference type="ARBA" id="ARBA00022729"/>
    </source>
</evidence>
<dbReference type="InParanoid" id="A0A6P6E4J8"/>
<gene>
    <name evidence="9" type="primary">LOC101571153</name>
</gene>
<dbReference type="FunFam" id="2.40.10.10:FF:000024">
    <property type="entry name" value="Serine protease 53"/>
    <property type="match status" value="1"/>
</dbReference>
<dbReference type="InterPro" id="IPR033116">
    <property type="entry name" value="TRYPSIN_SER"/>
</dbReference>
<keyword evidence="2" id="KW-0732">Signal</keyword>
<proteinExistence type="inferred from homology"/>
<dbReference type="PANTHER" id="PTHR24256">
    <property type="entry name" value="TRYPTASE-RELATED"/>
    <property type="match status" value="1"/>
</dbReference>
<evidence type="ECO:0000313" key="8">
    <source>
        <dbReference type="Proteomes" id="UP000515203"/>
    </source>
</evidence>
<dbReference type="InterPro" id="IPR009003">
    <property type="entry name" value="Peptidase_S1_PA"/>
</dbReference>
<dbReference type="PROSITE" id="PS00135">
    <property type="entry name" value="TRYPSIN_SER"/>
    <property type="match status" value="1"/>
</dbReference>
<evidence type="ECO:0000256" key="4">
    <source>
        <dbReference type="ARBA" id="ARBA00023157"/>
    </source>
</evidence>
<evidence type="ECO:0000313" key="9">
    <source>
        <dbReference type="RefSeq" id="XP_023567185.1"/>
    </source>
</evidence>
<dbReference type="Proteomes" id="UP000515203">
    <property type="component" value="Unplaced"/>
</dbReference>
<feature type="domain" description="Peptidase S1" evidence="7">
    <location>
        <begin position="18"/>
        <end position="263"/>
    </location>
</feature>
<dbReference type="InterPro" id="IPR001254">
    <property type="entry name" value="Trypsin_dom"/>
</dbReference>
<sequence length="266" mass="29651">MLHILFLASATEKELVGIVGGQNAPLGKWPWQVSLKVYNYHLSAWVHRCGGSLIDSKWVLTAAHCIHHRNADPSTYRILAGDVYLYGHQKLLSVSQIIFHPDFVSFHLGVDVVLLKLAEPADCSDNVKPIKLPSSNLVESEKNQCWVTGWGTVFGYESLPPPYRLQEVSVNVVRNSVCEELYHNATFHYFKDRKLILDDMLCAGSVGHGTCYGDSGGPLVCKDSGSWTLVGVVSWGYRCGWAIVPSVFARVYSYVPWIKQHTQNSS</sequence>
<dbReference type="SUPFAM" id="SSF50494">
    <property type="entry name" value="Trypsin-like serine proteases"/>
    <property type="match status" value="1"/>
</dbReference>
<evidence type="ECO:0000256" key="3">
    <source>
        <dbReference type="ARBA" id="ARBA00022801"/>
    </source>
</evidence>
<dbReference type="GeneID" id="101571153"/>
<dbReference type="PROSITE" id="PS00134">
    <property type="entry name" value="TRYPSIN_HIS"/>
    <property type="match status" value="1"/>
</dbReference>
<accession>A0A6P6E4J8</accession>
<dbReference type="InterPro" id="IPR001314">
    <property type="entry name" value="Peptidase_S1A"/>
</dbReference>
<name>A0A6P6E4J8_OCTDE</name>
<dbReference type="Gene3D" id="2.40.10.10">
    <property type="entry name" value="Trypsin-like serine proteases"/>
    <property type="match status" value="2"/>
</dbReference>
<keyword evidence="1 6" id="KW-0645">Protease</keyword>
<dbReference type="Pfam" id="PF00089">
    <property type="entry name" value="Trypsin"/>
    <property type="match status" value="1"/>
</dbReference>
<dbReference type="CDD" id="cd00190">
    <property type="entry name" value="Tryp_SPc"/>
    <property type="match status" value="1"/>
</dbReference>
<dbReference type="PROSITE" id="PS50240">
    <property type="entry name" value="TRYPSIN_DOM"/>
    <property type="match status" value="1"/>
</dbReference>
<dbReference type="GO" id="GO:0006508">
    <property type="term" value="P:proteolysis"/>
    <property type="evidence" value="ECO:0007669"/>
    <property type="project" value="UniProtKB-KW"/>
</dbReference>
<dbReference type="AlphaFoldDB" id="A0A6P6E4J8"/>
<evidence type="ECO:0000256" key="5">
    <source>
        <dbReference type="ARBA" id="ARBA00024195"/>
    </source>
</evidence>
<evidence type="ECO:0000256" key="6">
    <source>
        <dbReference type="RuleBase" id="RU363034"/>
    </source>
</evidence>
<comment type="similarity">
    <text evidence="5">Belongs to the peptidase S1 family. CLIP subfamily.</text>
</comment>
<keyword evidence="6" id="KW-0720">Serine protease</keyword>
<evidence type="ECO:0000259" key="7">
    <source>
        <dbReference type="PROSITE" id="PS50240"/>
    </source>
</evidence>
<evidence type="ECO:0000256" key="1">
    <source>
        <dbReference type="ARBA" id="ARBA00022670"/>
    </source>
</evidence>
<protein>
    <submittedName>
        <fullName evidence="9">Serine protease 29-like</fullName>
    </submittedName>
</protein>
<dbReference type="InterPro" id="IPR051487">
    <property type="entry name" value="Ser/Thr_Proteases_Immune/Dev"/>
</dbReference>
<dbReference type="GO" id="GO:0004252">
    <property type="term" value="F:serine-type endopeptidase activity"/>
    <property type="evidence" value="ECO:0007669"/>
    <property type="project" value="InterPro"/>
</dbReference>
<organism evidence="8 9">
    <name type="scientific">Octodon degus</name>
    <name type="common">Degu</name>
    <name type="synonym">Sciurus degus</name>
    <dbReference type="NCBI Taxonomy" id="10160"/>
    <lineage>
        <taxon>Eukaryota</taxon>
        <taxon>Metazoa</taxon>
        <taxon>Chordata</taxon>
        <taxon>Craniata</taxon>
        <taxon>Vertebrata</taxon>
        <taxon>Euteleostomi</taxon>
        <taxon>Mammalia</taxon>
        <taxon>Eutheria</taxon>
        <taxon>Euarchontoglires</taxon>
        <taxon>Glires</taxon>
        <taxon>Rodentia</taxon>
        <taxon>Hystricomorpha</taxon>
        <taxon>Octodontidae</taxon>
        <taxon>Octodon</taxon>
    </lineage>
</organism>
<dbReference type="InterPro" id="IPR043504">
    <property type="entry name" value="Peptidase_S1_PA_chymotrypsin"/>
</dbReference>
<dbReference type="FunCoup" id="A0A6P6E4J8">
    <property type="interactions" value="50"/>
</dbReference>